<dbReference type="SFLD" id="SFLDS00029">
    <property type="entry name" value="Radical_SAM"/>
    <property type="match status" value="1"/>
</dbReference>
<evidence type="ECO:0000259" key="7">
    <source>
        <dbReference type="PROSITE" id="PS51918"/>
    </source>
</evidence>
<dbReference type="InterPro" id="IPR023885">
    <property type="entry name" value="4Fe4S-binding_SPASM_dom"/>
</dbReference>
<comment type="cofactor">
    <cofactor evidence="1">
        <name>[4Fe-4S] cluster</name>
        <dbReference type="ChEBI" id="CHEBI:49883"/>
    </cofactor>
</comment>
<organism evidence="8 9">
    <name type="scientific">Anaerocolumna sedimenticola</name>
    <dbReference type="NCBI Taxonomy" id="2696063"/>
    <lineage>
        <taxon>Bacteria</taxon>
        <taxon>Bacillati</taxon>
        <taxon>Bacillota</taxon>
        <taxon>Clostridia</taxon>
        <taxon>Lachnospirales</taxon>
        <taxon>Lachnospiraceae</taxon>
        <taxon>Anaerocolumna</taxon>
    </lineage>
</organism>
<dbReference type="InterPro" id="IPR007197">
    <property type="entry name" value="rSAM"/>
</dbReference>
<dbReference type="CDD" id="cd21109">
    <property type="entry name" value="SPASM"/>
    <property type="match status" value="1"/>
</dbReference>
<evidence type="ECO:0000256" key="2">
    <source>
        <dbReference type="ARBA" id="ARBA00022485"/>
    </source>
</evidence>
<dbReference type="PANTHER" id="PTHR11228:SF34">
    <property type="entry name" value="TUNGSTEN-CONTAINING ALDEHYDE FERREDOXIN OXIDOREDUCTASE COFACTOR MODIFYING PROTEIN"/>
    <property type="match status" value="1"/>
</dbReference>
<dbReference type="EMBL" id="CP048000">
    <property type="protein sequence ID" value="QHQ60690.1"/>
    <property type="molecule type" value="Genomic_DNA"/>
</dbReference>
<dbReference type="InterPro" id="IPR034391">
    <property type="entry name" value="AdoMet-like_SPASM_containing"/>
</dbReference>
<dbReference type="KEGG" id="anr:Ana3638_07815"/>
<evidence type="ECO:0000256" key="4">
    <source>
        <dbReference type="ARBA" id="ARBA00022723"/>
    </source>
</evidence>
<dbReference type="GO" id="GO:0003824">
    <property type="term" value="F:catalytic activity"/>
    <property type="evidence" value="ECO:0007669"/>
    <property type="project" value="InterPro"/>
</dbReference>
<dbReference type="GO" id="GO:0051536">
    <property type="term" value="F:iron-sulfur cluster binding"/>
    <property type="evidence" value="ECO:0007669"/>
    <property type="project" value="UniProtKB-KW"/>
</dbReference>
<protein>
    <submittedName>
        <fullName evidence="8">Radical SAM protein</fullName>
    </submittedName>
</protein>
<evidence type="ECO:0000256" key="5">
    <source>
        <dbReference type="ARBA" id="ARBA00023004"/>
    </source>
</evidence>
<dbReference type="InterPro" id="IPR058240">
    <property type="entry name" value="rSAM_sf"/>
</dbReference>
<dbReference type="SFLD" id="SFLDG01387">
    <property type="entry name" value="BtrN-like_SPASM_domain_contain"/>
    <property type="match status" value="1"/>
</dbReference>
<reference evidence="8 9" key="1">
    <citation type="submission" date="2020-01" db="EMBL/GenBank/DDBJ databases">
        <title>Genome analysis of Anaerocolumna sp. CBA3638.</title>
        <authorList>
            <person name="Kim J."/>
            <person name="Roh S.W."/>
        </authorList>
    </citation>
    <scope>NUCLEOTIDE SEQUENCE [LARGE SCALE GENOMIC DNA]</scope>
    <source>
        <strain evidence="8 9">CBA3638</strain>
    </source>
</reference>
<dbReference type="PANTHER" id="PTHR11228">
    <property type="entry name" value="RADICAL SAM DOMAIN PROTEIN"/>
    <property type="match status" value="1"/>
</dbReference>
<evidence type="ECO:0000256" key="3">
    <source>
        <dbReference type="ARBA" id="ARBA00022691"/>
    </source>
</evidence>
<evidence type="ECO:0000256" key="1">
    <source>
        <dbReference type="ARBA" id="ARBA00001966"/>
    </source>
</evidence>
<keyword evidence="6" id="KW-0411">Iron-sulfur</keyword>
<dbReference type="Pfam" id="PF04055">
    <property type="entry name" value="Radical_SAM"/>
    <property type="match status" value="1"/>
</dbReference>
<name>A0A6P1THJ5_9FIRM</name>
<dbReference type="PROSITE" id="PS51918">
    <property type="entry name" value="RADICAL_SAM"/>
    <property type="match status" value="1"/>
</dbReference>
<dbReference type="CDD" id="cd01335">
    <property type="entry name" value="Radical_SAM"/>
    <property type="match status" value="1"/>
</dbReference>
<keyword evidence="2" id="KW-0004">4Fe-4S</keyword>
<sequence>MPELKLYRDCTIMEKPPFPKNIMIELTNACNHKCIFCAHDKMKRKIGNCDKNFIFDIMKQARDAGAEEVGFYMTGEPFLVSALPDYVEKANQLKYSYIYITTNGVLANANKVMELYKKGLKSLKISINAGTKKTYEIIHGKDDFDKVIENLKNIKGLKKDNNINLPIFVSFVRNKLNMNEIDKLRNLIEDYIDQFVIYDAYNQGGNMYELNDTIMVDDFHGGIQMPCNMIFNRIHITYEGYLNACCVDFDNFMATSDLHKIKLIDAWNSDLMINLRRQHMSGNLKSNMCYNCINNKNTKIAPLNKELYEREIEKC</sequence>
<proteinExistence type="predicted"/>
<keyword evidence="9" id="KW-1185">Reference proteome</keyword>
<keyword evidence="5" id="KW-0408">Iron</keyword>
<accession>A0A6P1THJ5</accession>
<dbReference type="SUPFAM" id="SSF102114">
    <property type="entry name" value="Radical SAM enzymes"/>
    <property type="match status" value="1"/>
</dbReference>
<evidence type="ECO:0000313" key="9">
    <source>
        <dbReference type="Proteomes" id="UP000464314"/>
    </source>
</evidence>
<keyword evidence="4" id="KW-0479">Metal-binding</keyword>
<keyword evidence="3" id="KW-0949">S-adenosyl-L-methionine</keyword>
<dbReference type="Gene3D" id="3.20.20.70">
    <property type="entry name" value="Aldolase class I"/>
    <property type="match status" value="1"/>
</dbReference>
<dbReference type="RefSeq" id="WP_161837524.1">
    <property type="nucleotide sequence ID" value="NZ_CP048000.1"/>
</dbReference>
<dbReference type="InterPro" id="IPR050377">
    <property type="entry name" value="Radical_SAM_PqqE_MftC-like"/>
</dbReference>
<dbReference type="InterPro" id="IPR013785">
    <property type="entry name" value="Aldolase_TIM"/>
</dbReference>
<evidence type="ECO:0000313" key="8">
    <source>
        <dbReference type="EMBL" id="QHQ60690.1"/>
    </source>
</evidence>
<dbReference type="SFLD" id="SFLDG01067">
    <property type="entry name" value="SPASM/twitch_domain_containing"/>
    <property type="match status" value="1"/>
</dbReference>
<feature type="domain" description="Radical SAM core" evidence="7">
    <location>
        <begin position="16"/>
        <end position="233"/>
    </location>
</feature>
<gene>
    <name evidence="8" type="ORF">Ana3638_07815</name>
</gene>
<dbReference type="AlphaFoldDB" id="A0A6P1THJ5"/>
<evidence type="ECO:0000256" key="6">
    <source>
        <dbReference type="ARBA" id="ARBA00023014"/>
    </source>
</evidence>
<dbReference type="Pfam" id="PF13186">
    <property type="entry name" value="SPASM"/>
    <property type="match status" value="1"/>
</dbReference>
<dbReference type="Proteomes" id="UP000464314">
    <property type="component" value="Chromosome"/>
</dbReference>
<dbReference type="GO" id="GO:0046872">
    <property type="term" value="F:metal ion binding"/>
    <property type="evidence" value="ECO:0007669"/>
    <property type="project" value="UniProtKB-KW"/>
</dbReference>